<dbReference type="Proteomes" id="UP000006591">
    <property type="component" value="Chromosome 5"/>
</dbReference>
<comment type="similarity">
    <text evidence="1">Belongs to the disease resistance NB-LRR family.</text>
</comment>
<feature type="domain" description="NB-ARC" evidence="8">
    <location>
        <begin position="211"/>
        <end position="380"/>
    </location>
</feature>
<dbReference type="GO" id="GO:0042742">
    <property type="term" value="P:defense response to bacterium"/>
    <property type="evidence" value="ECO:0007669"/>
    <property type="project" value="UniProtKB-ARBA"/>
</dbReference>
<feature type="compositionally biased region" description="Basic and acidic residues" evidence="7">
    <location>
        <begin position="1014"/>
        <end position="1032"/>
    </location>
</feature>
<evidence type="ECO:0000256" key="6">
    <source>
        <dbReference type="ARBA" id="ARBA00023054"/>
    </source>
</evidence>
<dbReference type="InterPro" id="IPR002182">
    <property type="entry name" value="NB-ARC"/>
</dbReference>
<feature type="region of interest" description="Disordered" evidence="7">
    <location>
        <begin position="986"/>
        <end position="1032"/>
    </location>
</feature>
<evidence type="ECO:0000256" key="1">
    <source>
        <dbReference type="ARBA" id="ARBA00008894"/>
    </source>
</evidence>
<dbReference type="PRINTS" id="PR00364">
    <property type="entry name" value="DISEASERSIST"/>
</dbReference>
<dbReference type="InterPro" id="IPR038005">
    <property type="entry name" value="RX-like_CC"/>
</dbReference>
<keyword evidence="2" id="KW-0433">Leucine-rich repeat</keyword>
<dbReference type="CDD" id="cd14798">
    <property type="entry name" value="RX-CC_like"/>
    <property type="match status" value="1"/>
</dbReference>
<evidence type="ECO:0000256" key="3">
    <source>
        <dbReference type="ARBA" id="ARBA00022737"/>
    </source>
</evidence>
<dbReference type="PANTHER" id="PTHR23155">
    <property type="entry name" value="DISEASE RESISTANCE PROTEIN RP"/>
    <property type="match status" value="1"/>
</dbReference>
<feature type="domain" description="Disease resistance protein winged helix" evidence="10">
    <location>
        <begin position="468"/>
        <end position="539"/>
    </location>
</feature>
<dbReference type="OMA" id="MEIEYCQ"/>
<dbReference type="InterPro" id="IPR058922">
    <property type="entry name" value="WHD_DRP"/>
</dbReference>
<evidence type="ECO:0000259" key="8">
    <source>
        <dbReference type="Pfam" id="PF00931"/>
    </source>
</evidence>
<dbReference type="GO" id="GO:0009626">
    <property type="term" value="P:plant-type hypersensitive response"/>
    <property type="evidence" value="ECO:0007669"/>
    <property type="project" value="UniProtKB-ARBA"/>
</dbReference>
<evidence type="ECO:0000259" key="9">
    <source>
        <dbReference type="Pfam" id="PF18052"/>
    </source>
</evidence>
<feature type="domain" description="Disease resistance N-terminal" evidence="9">
    <location>
        <begin position="66"/>
        <end position="130"/>
    </location>
</feature>
<evidence type="ECO:0000259" key="10">
    <source>
        <dbReference type="Pfam" id="PF23559"/>
    </source>
</evidence>
<dbReference type="STRING" id="4536.A0A0E0H8L7"/>
<dbReference type="eggNOG" id="KOG4658">
    <property type="taxonomic scope" value="Eukaryota"/>
</dbReference>
<dbReference type="Gene3D" id="3.80.10.10">
    <property type="entry name" value="Ribonuclease Inhibitor"/>
    <property type="match status" value="1"/>
</dbReference>
<dbReference type="InterPro" id="IPR041118">
    <property type="entry name" value="Rx_N"/>
</dbReference>
<evidence type="ECO:0000259" key="11">
    <source>
        <dbReference type="Pfam" id="PF23598"/>
    </source>
</evidence>
<keyword evidence="5" id="KW-0611">Plant defense</keyword>
<keyword evidence="6" id="KW-0175">Coiled coil</keyword>
<accession>A0A0E0H8L7</accession>
<dbReference type="InterPro" id="IPR036388">
    <property type="entry name" value="WH-like_DNA-bd_sf"/>
</dbReference>
<dbReference type="Gene3D" id="3.40.50.300">
    <property type="entry name" value="P-loop containing nucleotide triphosphate hydrolases"/>
    <property type="match status" value="1"/>
</dbReference>
<name>A0A0E0H8L7_ORYNI</name>
<dbReference type="Gramene" id="ONIVA05G01030.1">
    <property type="protein sequence ID" value="ONIVA05G01030.1"/>
    <property type="gene ID" value="ONIVA05G01030"/>
</dbReference>
<dbReference type="InterPro" id="IPR055414">
    <property type="entry name" value="LRR_R13L4/SHOC2-like"/>
</dbReference>
<evidence type="ECO:0000256" key="2">
    <source>
        <dbReference type="ARBA" id="ARBA00022614"/>
    </source>
</evidence>
<dbReference type="InterPro" id="IPR027417">
    <property type="entry name" value="P-loop_NTPase"/>
</dbReference>
<dbReference type="Gene3D" id="1.20.5.4130">
    <property type="match status" value="1"/>
</dbReference>
<dbReference type="Pfam" id="PF23559">
    <property type="entry name" value="WHD_DRP"/>
    <property type="match status" value="1"/>
</dbReference>
<keyword evidence="4" id="KW-0547">Nucleotide-binding</keyword>
<dbReference type="Pfam" id="PF23598">
    <property type="entry name" value="LRR_14"/>
    <property type="match status" value="2"/>
</dbReference>
<evidence type="ECO:0000256" key="7">
    <source>
        <dbReference type="SAM" id="MobiDB-lite"/>
    </source>
</evidence>
<evidence type="ECO:0000256" key="5">
    <source>
        <dbReference type="ARBA" id="ARBA00022821"/>
    </source>
</evidence>
<dbReference type="InterPro" id="IPR032675">
    <property type="entry name" value="LRR_dom_sf"/>
</dbReference>
<dbReference type="AlphaFoldDB" id="A0A0E0H8L7"/>
<feature type="domain" description="Disease resistance R13L4/SHOC-2-like LRR" evidence="11">
    <location>
        <begin position="744"/>
        <end position="989"/>
    </location>
</feature>
<dbReference type="Gene3D" id="1.10.10.10">
    <property type="entry name" value="Winged helix-like DNA-binding domain superfamily/Winged helix DNA-binding domain"/>
    <property type="match status" value="1"/>
</dbReference>
<dbReference type="SUPFAM" id="SSF52058">
    <property type="entry name" value="L domain-like"/>
    <property type="match status" value="1"/>
</dbReference>
<dbReference type="Gene3D" id="1.10.8.430">
    <property type="entry name" value="Helical domain of apoptotic protease-activating factors"/>
    <property type="match status" value="1"/>
</dbReference>
<evidence type="ECO:0000256" key="4">
    <source>
        <dbReference type="ARBA" id="ARBA00022741"/>
    </source>
</evidence>
<keyword evidence="13" id="KW-1185">Reference proteome</keyword>
<dbReference type="PANTHER" id="PTHR23155:SF963">
    <property type="entry name" value="OS06G0287000 PROTEIN"/>
    <property type="match status" value="1"/>
</dbReference>
<proteinExistence type="inferred from homology"/>
<reference evidence="12" key="2">
    <citation type="submission" date="2018-04" db="EMBL/GenBank/DDBJ databases">
        <title>OnivRS2 (Oryza nivara Reference Sequence Version 2).</title>
        <authorList>
            <person name="Zhang J."/>
            <person name="Kudrna D."/>
            <person name="Lee S."/>
            <person name="Talag J."/>
            <person name="Rajasekar S."/>
            <person name="Welchert J."/>
            <person name="Hsing Y.-I."/>
            <person name="Wing R.A."/>
        </authorList>
    </citation>
    <scope>NUCLEOTIDE SEQUENCE [LARGE SCALE GENOMIC DNA]</scope>
    <source>
        <strain evidence="12">SL10</strain>
    </source>
</reference>
<protein>
    <submittedName>
        <fullName evidence="12">Uncharacterized protein</fullName>
    </submittedName>
</protein>
<feature type="domain" description="Disease resistance R13L4/SHOC-2-like LRR" evidence="11">
    <location>
        <begin position="580"/>
        <end position="690"/>
    </location>
</feature>
<keyword evidence="3" id="KW-0677">Repeat</keyword>
<dbReference type="GO" id="GO:0002758">
    <property type="term" value="P:innate immune response-activating signaling pathway"/>
    <property type="evidence" value="ECO:0007669"/>
    <property type="project" value="UniProtKB-ARBA"/>
</dbReference>
<organism evidence="12">
    <name type="scientific">Oryza nivara</name>
    <name type="common">Indian wild rice</name>
    <name type="synonym">Oryza sativa f. spontanea</name>
    <dbReference type="NCBI Taxonomy" id="4536"/>
    <lineage>
        <taxon>Eukaryota</taxon>
        <taxon>Viridiplantae</taxon>
        <taxon>Streptophyta</taxon>
        <taxon>Embryophyta</taxon>
        <taxon>Tracheophyta</taxon>
        <taxon>Spermatophyta</taxon>
        <taxon>Magnoliopsida</taxon>
        <taxon>Liliopsida</taxon>
        <taxon>Poales</taxon>
        <taxon>Poaceae</taxon>
        <taxon>BOP clade</taxon>
        <taxon>Oryzoideae</taxon>
        <taxon>Oryzeae</taxon>
        <taxon>Oryzinae</taxon>
        <taxon>Oryza</taxon>
    </lineage>
</organism>
<evidence type="ECO:0000313" key="12">
    <source>
        <dbReference type="EnsemblPlants" id="ONIVA05G01030.1"/>
    </source>
</evidence>
<dbReference type="FunFam" id="1.10.10.10:FF:000322">
    <property type="entry name" value="Probable disease resistance protein At1g63360"/>
    <property type="match status" value="1"/>
</dbReference>
<dbReference type="GO" id="GO:0043531">
    <property type="term" value="F:ADP binding"/>
    <property type="evidence" value="ECO:0007669"/>
    <property type="project" value="InterPro"/>
</dbReference>
<reference evidence="12" key="1">
    <citation type="submission" date="2015-04" db="UniProtKB">
        <authorList>
            <consortium name="EnsemblPlants"/>
        </authorList>
    </citation>
    <scope>IDENTIFICATION</scope>
    <source>
        <strain evidence="12">SL10</strain>
    </source>
</reference>
<dbReference type="HOGENOM" id="CLU_000837_25_4_1"/>
<dbReference type="Pfam" id="PF18052">
    <property type="entry name" value="Rx_N"/>
    <property type="match status" value="1"/>
</dbReference>
<evidence type="ECO:0000313" key="13">
    <source>
        <dbReference type="Proteomes" id="UP000006591"/>
    </source>
</evidence>
<dbReference type="EnsemblPlants" id="ONIVA05G01030.1">
    <property type="protein sequence ID" value="ONIVA05G01030.1"/>
    <property type="gene ID" value="ONIVA05G01030"/>
</dbReference>
<sequence>MGRGGGAWRVNLGVEEEDPGEAGGGGAAPDEDGGGEQRPLAVDHLRFAPSLPAPVDEERTGQTALGEENGTTFMNDELKTMQAFLIAAETMKKKDLLLKVWAEQVRSLSYDIEDCLEEFMVHVGNQSLLQQLTNLKDRHRIAVKIRNLKSRLEEVSSRNRRYNSIKMEANNTFDEIESMEDVRNHSRSNIDEAKLVGFDTPKKELLDKINMDANDDDHCRVLCVVGMGGLGKTTLVRKIFESKEDIINNFPRRSWIVVSQSFSMIEMLKDMISQLLGHESLKGLEGKPIRAHNLGTYLRDGLKELRYFVVFDDLWNTDHWEWIREFALPSKNNKRSRVIVTTRLDGVANACTTEPFVYRLKLLEKECAIDLLLRKIGKNKEDMENDDKLESIVTQLVKKCGCLPLAIVTIGAMFANKPSSKWEEMCRQLPSELENNPSPGVKAIRRVVTLSYDHLPSHLKPCFLYLSIFPEDIEIKRKHLVNRWVAEGLVRARVGMTISDVGESYFDELISRSMIQPSRVNVEGCVKSCRVHDIMRDIIVSISKEENFVYSTGDNVPTVVVEKFRHGGNYPIVRIDFSCVRSLTVFGEFDQRPMMLVGSIHSAQFTMLRVLDLENAVFSVTQKDINNIGLLRHLRYLNTHTRRRSTIYALPSSIGKLQNLQVLDIRGCEICTLPTDISKLLMLRILRCSKRPWYFYFDPDEPIKCLKHTLRMPLMLTPLVGSKARNNTIAELHRAYSSHWSETQGVRVPTGISKLKELQVLEVVDLKLTKSKAIQELGELHRLQKLWVTTKGAQDKKRKTLCEAIKKLSSLQSLCVYEDYCLEIWTLEWLGPCNFSPPPLLRKLELYGRIRVMPDSFRNLKQLRKIFLRLSELDGRAIEILGTLPNLMLLNLDCEAYVGNELAFKKHEFPNLKELRISTLFKLRGIRFDEDALPHMERMEIEYCQLRSGIVGIKHLQKIKEISLGDSCKVAGLDLLEEEVKAHPNKPALQLHEDRSTINLGSPVVLTEDQGSSDEGKAKESVHDDAGESSGK</sequence>
<dbReference type="SUPFAM" id="SSF52540">
    <property type="entry name" value="P-loop containing nucleoside triphosphate hydrolases"/>
    <property type="match status" value="1"/>
</dbReference>
<dbReference type="Pfam" id="PF00931">
    <property type="entry name" value="NB-ARC"/>
    <property type="match status" value="1"/>
</dbReference>
<dbReference type="InterPro" id="IPR042197">
    <property type="entry name" value="Apaf_helical"/>
</dbReference>
<feature type="region of interest" description="Disordered" evidence="7">
    <location>
        <begin position="1"/>
        <end position="38"/>
    </location>
</feature>
<dbReference type="InterPro" id="IPR044974">
    <property type="entry name" value="Disease_R_plants"/>
</dbReference>